<evidence type="ECO:0000256" key="2">
    <source>
        <dbReference type="SAM" id="Phobius"/>
    </source>
</evidence>
<reference evidence="3" key="1">
    <citation type="submission" date="2020-12" db="EMBL/GenBank/DDBJ databases">
        <title>Genomic characterization of non-nitrogen-fixing Frankia strains.</title>
        <authorList>
            <person name="Carlos-Shanley C."/>
            <person name="Guerra T."/>
            <person name="Hahn D."/>
        </authorList>
    </citation>
    <scope>NUCLEOTIDE SEQUENCE</scope>
    <source>
        <strain evidence="3">CN6</strain>
    </source>
</reference>
<keyword evidence="2" id="KW-1133">Transmembrane helix</keyword>
<evidence type="ECO:0000313" key="3">
    <source>
        <dbReference type="EMBL" id="MBL7630271.1"/>
    </source>
</evidence>
<feature type="transmembrane region" description="Helical" evidence="2">
    <location>
        <begin position="254"/>
        <end position="275"/>
    </location>
</feature>
<keyword evidence="2" id="KW-0472">Membrane</keyword>
<protein>
    <submittedName>
        <fullName evidence="3">Uncharacterized protein</fullName>
    </submittedName>
</protein>
<feature type="compositionally biased region" description="Polar residues" evidence="1">
    <location>
        <begin position="458"/>
        <end position="467"/>
    </location>
</feature>
<evidence type="ECO:0000256" key="1">
    <source>
        <dbReference type="SAM" id="MobiDB-lite"/>
    </source>
</evidence>
<sequence length="485" mass="50684">MPEIPGEGGGGWIGWITDAVEGIFDRIARKLVISLLEPLLDLLGRTLLTTPPPESLPAIGELWSNSWRLTVAFYGLLIAVGAVLVMAFGSVQTRTSIKEIGPRIPLAFLAAAFSRTFADTAINLVNSLPAAILGTGVNPDTSTETLRGLLITSLRTSPTLALALLGQFLALLTAALMCTYIARVLLTVVLIGAAPPLLAAHALPQTDGLARWWWRAFGACLAIQVAQAFVLNAALVVFFTPGGFTVLGPTPDGLVNMLAAITLMYVLFRIPFWLLQAAQVGGGPSFLGRVARAYVAGRVLGLLPSGRHTRGQRGASAGGAGGPGGRAGWSGQGAGRGPGGGHPSGPAPSWARRSQTGRDGSARGASDPLSRQTPRRPRPGPSSPGQQSGTTGNGATSGSRSRPSGWSRPTPPATVSWSPLAPTARTNPRHDLAQATYERYRRPAAPSASPREPRPRSGSQPALSWSPVTAPRRTPRPHGRSQPSF</sequence>
<name>A0A937UTQ1_9ACTN</name>
<feature type="transmembrane region" description="Helical" evidence="2">
    <location>
        <begin position="188"/>
        <end position="204"/>
    </location>
</feature>
<feature type="compositionally biased region" description="Gly residues" evidence="1">
    <location>
        <begin position="316"/>
        <end position="343"/>
    </location>
</feature>
<proteinExistence type="predicted"/>
<feature type="transmembrane region" description="Helical" evidence="2">
    <location>
        <begin position="160"/>
        <end position="182"/>
    </location>
</feature>
<feature type="transmembrane region" description="Helical" evidence="2">
    <location>
        <begin position="216"/>
        <end position="239"/>
    </location>
</feature>
<feature type="compositionally biased region" description="Low complexity" evidence="1">
    <location>
        <begin position="383"/>
        <end position="408"/>
    </location>
</feature>
<dbReference type="EMBL" id="JAEACQ010000245">
    <property type="protein sequence ID" value="MBL7630271.1"/>
    <property type="molecule type" value="Genomic_DNA"/>
</dbReference>
<dbReference type="AlphaFoldDB" id="A0A937UTQ1"/>
<evidence type="ECO:0000313" key="4">
    <source>
        <dbReference type="Proteomes" id="UP000604475"/>
    </source>
</evidence>
<feature type="region of interest" description="Disordered" evidence="1">
    <location>
        <begin position="305"/>
        <end position="485"/>
    </location>
</feature>
<gene>
    <name evidence="3" type="ORF">I7412_24545</name>
</gene>
<accession>A0A937UTQ1</accession>
<keyword evidence="4" id="KW-1185">Reference proteome</keyword>
<comment type="caution">
    <text evidence="3">The sequence shown here is derived from an EMBL/GenBank/DDBJ whole genome shotgun (WGS) entry which is preliminary data.</text>
</comment>
<dbReference type="Proteomes" id="UP000604475">
    <property type="component" value="Unassembled WGS sequence"/>
</dbReference>
<organism evidence="3 4">
    <name type="scientific">Frankia nepalensis</name>
    <dbReference type="NCBI Taxonomy" id="1836974"/>
    <lineage>
        <taxon>Bacteria</taxon>
        <taxon>Bacillati</taxon>
        <taxon>Actinomycetota</taxon>
        <taxon>Actinomycetes</taxon>
        <taxon>Frankiales</taxon>
        <taxon>Frankiaceae</taxon>
        <taxon>Frankia</taxon>
    </lineage>
</organism>
<feature type="transmembrane region" description="Helical" evidence="2">
    <location>
        <begin position="71"/>
        <end position="91"/>
    </location>
</feature>
<dbReference type="RefSeq" id="WP_203003239.1">
    <property type="nucleotide sequence ID" value="NZ_JADWYU010000094.1"/>
</dbReference>
<keyword evidence="2" id="KW-0812">Transmembrane</keyword>